<gene>
    <name evidence="1" type="ORF">A5802_001510</name>
</gene>
<dbReference type="AlphaFoldDB" id="A0A242L0Q3"/>
<reference evidence="1 2" key="1">
    <citation type="submission" date="2017-05" db="EMBL/GenBank/DDBJ databases">
        <title>The Genome Sequence of Enterococcus mundtii 6B1_DIV0119.</title>
        <authorList>
            <consortium name="The Broad Institute Genomics Platform"/>
            <consortium name="The Broad Institute Genomic Center for Infectious Diseases"/>
            <person name="Earl A."/>
            <person name="Manson A."/>
            <person name="Schwartman J."/>
            <person name="Gilmore M."/>
            <person name="Abouelleil A."/>
            <person name="Cao P."/>
            <person name="Chapman S."/>
            <person name="Cusick C."/>
            <person name="Shea T."/>
            <person name="Young S."/>
            <person name="Neafsey D."/>
            <person name="Nusbaum C."/>
            <person name="Birren B."/>
        </authorList>
    </citation>
    <scope>NUCLEOTIDE SEQUENCE [LARGE SCALE GENOMIC DNA]</scope>
    <source>
        <strain evidence="1 2">6B1_DIV0119</strain>
    </source>
</reference>
<evidence type="ECO:0000313" key="2">
    <source>
        <dbReference type="Proteomes" id="UP000195024"/>
    </source>
</evidence>
<organism evidence="1 2">
    <name type="scientific">Enterococcus mundtii</name>
    <dbReference type="NCBI Taxonomy" id="53346"/>
    <lineage>
        <taxon>Bacteria</taxon>
        <taxon>Bacillati</taxon>
        <taxon>Bacillota</taxon>
        <taxon>Bacilli</taxon>
        <taxon>Lactobacillales</taxon>
        <taxon>Enterococcaceae</taxon>
        <taxon>Enterococcus</taxon>
    </lineage>
</organism>
<proteinExistence type="predicted"/>
<sequence>MSIYPLDLSCFPQEVKHLLEKQSTILKKNYICGILCKYLENTVTHFIKGTLRIRQAQFELELRFVGYVYAKTLQLNITAKNENNSYALAA</sequence>
<dbReference type="EMBL" id="NGMS01000001">
    <property type="protein sequence ID" value="OTP27774.1"/>
    <property type="molecule type" value="Genomic_DNA"/>
</dbReference>
<protein>
    <submittedName>
        <fullName evidence="1">Uncharacterized protein</fullName>
    </submittedName>
</protein>
<comment type="caution">
    <text evidence="1">The sequence shown here is derived from an EMBL/GenBank/DDBJ whole genome shotgun (WGS) entry which is preliminary data.</text>
</comment>
<evidence type="ECO:0000313" key="1">
    <source>
        <dbReference type="EMBL" id="OTP27774.1"/>
    </source>
</evidence>
<dbReference type="Proteomes" id="UP000195024">
    <property type="component" value="Unassembled WGS sequence"/>
</dbReference>
<accession>A0A242L0Q3</accession>
<name>A0A242L0Q3_ENTMU</name>